<evidence type="ECO:0000256" key="4">
    <source>
        <dbReference type="ARBA" id="ARBA00022574"/>
    </source>
</evidence>
<protein>
    <recommendedName>
        <fullName evidence="10">Eukaryotic translation initiation factor 3 subunit I</fullName>
        <shortName evidence="10">eIF3i</shortName>
    </recommendedName>
</protein>
<evidence type="ECO:0000256" key="2">
    <source>
        <dbReference type="ARBA" id="ARBA00005982"/>
    </source>
</evidence>
<dbReference type="GO" id="GO:0033290">
    <property type="term" value="C:eukaryotic 48S preinitiation complex"/>
    <property type="evidence" value="ECO:0007669"/>
    <property type="project" value="UniProtKB-UniRule"/>
</dbReference>
<feature type="transmembrane region" description="Helical" evidence="13">
    <location>
        <begin position="392"/>
        <end position="412"/>
    </location>
</feature>
<dbReference type="InterPro" id="IPR001680">
    <property type="entry name" value="WD40_rpt"/>
</dbReference>
<dbReference type="PROSITE" id="PS01023">
    <property type="entry name" value="PTR2_2"/>
    <property type="match status" value="1"/>
</dbReference>
<keyword evidence="12" id="KW-0813">Transport</keyword>
<keyword evidence="8 13" id="KW-1133">Transmembrane helix</keyword>
<dbReference type="InterPro" id="IPR036259">
    <property type="entry name" value="MFS_trans_sf"/>
</dbReference>
<feature type="repeat" description="WD" evidence="11">
    <location>
        <begin position="1287"/>
        <end position="1328"/>
    </location>
</feature>
<dbReference type="GO" id="GO:0006857">
    <property type="term" value="P:oligopeptide transport"/>
    <property type="evidence" value="ECO:0007669"/>
    <property type="project" value="InterPro"/>
</dbReference>
<feature type="transmembrane region" description="Helical" evidence="13">
    <location>
        <begin position="155"/>
        <end position="174"/>
    </location>
</feature>
<keyword evidence="15" id="KW-1185">Reference proteome</keyword>
<feature type="transmembrane region" description="Helical" evidence="13">
    <location>
        <begin position="905"/>
        <end position="924"/>
    </location>
</feature>
<comment type="subcellular location">
    <subcellularLocation>
        <location evidence="10">Cytoplasm</location>
    </subcellularLocation>
    <subcellularLocation>
        <location evidence="1 12">Membrane</location>
        <topology evidence="1 12">Multi-pass membrane protein</topology>
    </subcellularLocation>
</comment>
<dbReference type="GO" id="GO:0016282">
    <property type="term" value="C:eukaryotic 43S preinitiation complex"/>
    <property type="evidence" value="ECO:0007669"/>
    <property type="project" value="UniProtKB-UniRule"/>
</dbReference>
<feature type="transmembrane region" description="Helical" evidence="13">
    <location>
        <begin position="510"/>
        <end position="535"/>
    </location>
</feature>
<feature type="transmembrane region" description="Helical" evidence="13">
    <location>
        <begin position="755"/>
        <end position="777"/>
    </location>
</feature>
<evidence type="ECO:0000256" key="10">
    <source>
        <dbReference type="HAMAP-Rule" id="MF_03008"/>
    </source>
</evidence>
<dbReference type="PROSITE" id="PS01022">
    <property type="entry name" value="PTR2_1"/>
    <property type="match status" value="2"/>
</dbReference>
<keyword evidence="5 12" id="KW-0812">Transmembrane</keyword>
<feature type="transmembrane region" description="Helical" evidence="13">
    <location>
        <begin position="944"/>
        <end position="966"/>
    </location>
</feature>
<comment type="similarity">
    <text evidence="10">Belongs to the eIF-3 subunit I family.</text>
</comment>
<feature type="transmembrane region" description="Helical" evidence="13">
    <location>
        <begin position="1027"/>
        <end position="1050"/>
    </location>
</feature>
<evidence type="ECO:0000313" key="14">
    <source>
        <dbReference type="EMBL" id="KAF3431001.1"/>
    </source>
</evidence>
<feature type="repeat" description="WD" evidence="11">
    <location>
        <begin position="1206"/>
        <end position="1234"/>
    </location>
</feature>
<feature type="transmembrane region" description="Helical" evidence="13">
    <location>
        <begin position="987"/>
        <end position="1007"/>
    </location>
</feature>
<organism evidence="14 15">
    <name type="scientific">Rhamnella rubrinervis</name>
    <dbReference type="NCBI Taxonomy" id="2594499"/>
    <lineage>
        <taxon>Eukaryota</taxon>
        <taxon>Viridiplantae</taxon>
        <taxon>Streptophyta</taxon>
        <taxon>Embryophyta</taxon>
        <taxon>Tracheophyta</taxon>
        <taxon>Spermatophyta</taxon>
        <taxon>Magnoliopsida</taxon>
        <taxon>eudicotyledons</taxon>
        <taxon>Gunneridae</taxon>
        <taxon>Pentapetalae</taxon>
        <taxon>rosids</taxon>
        <taxon>fabids</taxon>
        <taxon>Rosales</taxon>
        <taxon>Rhamnaceae</taxon>
        <taxon>rhamnoid group</taxon>
        <taxon>Rhamneae</taxon>
        <taxon>Rhamnella</taxon>
    </lineage>
</organism>
<keyword evidence="9 13" id="KW-0472">Membrane</keyword>
<dbReference type="PROSITE" id="PS50294">
    <property type="entry name" value="WD_REPEATS_REGION"/>
    <property type="match status" value="3"/>
</dbReference>
<comment type="similarity">
    <text evidence="2 12">Belongs to the major facilitator superfamily. Proton-dependent oligopeptide transporter (POT/PTR) (TC 2.A.17) family.</text>
</comment>
<keyword evidence="10" id="KW-0963">Cytoplasm</keyword>
<feature type="transmembrane region" description="Helical" evidence="13">
    <location>
        <begin position="783"/>
        <end position="802"/>
    </location>
</feature>
<dbReference type="InterPro" id="IPR027525">
    <property type="entry name" value="eIF3i"/>
</dbReference>
<feature type="repeat" description="WD" evidence="11">
    <location>
        <begin position="1160"/>
        <end position="1201"/>
    </location>
</feature>
<dbReference type="GO" id="GO:0003743">
    <property type="term" value="F:translation initiation factor activity"/>
    <property type="evidence" value="ECO:0007669"/>
    <property type="project" value="UniProtKB-UniRule"/>
</dbReference>
<dbReference type="PRINTS" id="PR00320">
    <property type="entry name" value="GPROTEINBRPT"/>
</dbReference>
<feature type="transmembrane region" description="Helical" evidence="13">
    <location>
        <begin position="668"/>
        <end position="691"/>
    </location>
</feature>
<dbReference type="Proteomes" id="UP000796880">
    <property type="component" value="Unassembled WGS sequence"/>
</dbReference>
<dbReference type="InterPro" id="IPR020472">
    <property type="entry name" value="WD40_PAC1"/>
</dbReference>
<feature type="transmembrane region" description="Helical" evidence="13">
    <location>
        <begin position="1115"/>
        <end position="1134"/>
    </location>
</feature>
<comment type="function">
    <text evidence="10">Component of the eukaryotic translation initiation factor 3 (eIF-3) complex, which is involved in protein synthesis of a specialized repertoire of mRNAs and, together with other initiation factors, stimulates binding of mRNA and methionyl-tRNAi to the 40S ribosome. The eIF-3 complex specifically targets and initiates translation of a subset of mRNAs involved in cell proliferation.</text>
</comment>
<dbReference type="GO" id="GO:0001732">
    <property type="term" value="P:formation of cytoplasmic translation initiation complex"/>
    <property type="evidence" value="ECO:0007669"/>
    <property type="project" value="UniProtKB-UniRule"/>
</dbReference>
<evidence type="ECO:0000256" key="3">
    <source>
        <dbReference type="ARBA" id="ARBA00022540"/>
    </source>
</evidence>
<dbReference type="Pfam" id="PF00854">
    <property type="entry name" value="PTR2"/>
    <property type="match status" value="2"/>
</dbReference>
<dbReference type="GO" id="GO:0016020">
    <property type="term" value="C:membrane"/>
    <property type="evidence" value="ECO:0007669"/>
    <property type="project" value="UniProtKB-SubCell"/>
</dbReference>
<dbReference type="GO" id="GO:0005852">
    <property type="term" value="C:eukaryotic translation initiation factor 3 complex"/>
    <property type="evidence" value="ECO:0007669"/>
    <property type="project" value="UniProtKB-UniRule"/>
</dbReference>
<feature type="transmembrane region" description="Helical" evidence="13">
    <location>
        <begin position="113"/>
        <end position="135"/>
    </location>
</feature>
<evidence type="ECO:0000256" key="5">
    <source>
        <dbReference type="ARBA" id="ARBA00022692"/>
    </source>
</evidence>
<feature type="transmembrane region" description="Helical" evidence="13">
    <location>
        <begin position="711"/>
        <end position="734"/>
    </location>
</feature>
<dbReference type="OrthoDB" id="8904098at2759"/>
<evidence type="ECO:0000256" key="7">
    <source>
        <dbReference type="ARBA" id="ARBA00022917"/>
    </source>
</evidence>
<feature type="transmembrane region" description="Helical" evidence="13">
    <location>
        <begin position="476"/>
        <end position="498"/>
    </location>
</feature>
<feature type="repeat" description="WD" evidence="11">
    <location>
        <begin position="1429"/>
        <end position="1459"/>
    </location>
</feature>
<dbReference type="CDD" id="cd17418">
    <property type="entry name" value="MFS_NPF8"/>
    <property type="match status" value="1"/>
</dbReference>
<feature type="transmembrane region" description="Helical" evidence="13">
    <location>
        <begin position="228"/>
        <end position="248"/>
    </location>
</feature>
<name>A0A8K0DID7_9ROSA</name>
<dbReference type="HAMAP" id="MF_03008">
    <property type="entry name" value="eIF3i"/>
    <property type="match status" value="1"/>
</dbReference>
<feature type="transmembrane region" description="Helical" evidence="13">
    <location>
        <begin position="1071"/>
        <end position="1095"/>
    </location>
</feature>
<keyword evidence="6" id="KW-0677">Repeat</keyword>
<dbReference type="SUPFAM" id="SSF103473">
    <property type="entry name" value="MFS general substrate transporter"/>
    <property type="match status" value="2"/>
</dbReference>
<evidence type="ECO:0000313" key="15">
    <source>
        <dbReference type="Proteomes" id="UP000796880"/>
    </source>
</evidence>
<comment type="subunit">
    <text evidence="10">Component of the eukaryotic translation initiation factor 3 (eIF-3) complex.</text>
</comment>
<keyword evidence="4 11" id="KW-0853">WD repeat</keyword>
<feature type="transmembrane region" description="Helical" evidence="13">
    <location>
        <begin position="351"/>
        <end position="372"/>
    </location>
</feature>
<dbReference type="InterPro" id="IPR036322">
    <property type="entry name" value="WD40_repeat_dom_sf"/>
</dbReference>
<dbReference type="PROSITE" id="PS50082">
    <property type="entry name" value="WD_REPEATS_2"/>
    <property type="match status" value="5"/>
</dbReference>
<dbReference type="Gene3D" id="1.20.1250.20">
    <property type="entry name" value="MFS general substrate transporter like domains"/>
    <property type="match status" value="2"/>
</dbReference>
<dbReference type="Pfam" id="PF24805">
    <property type="entry name" value="EIF3I"/>
    <property type="match status" value="1"/>
</dbReference>
<keyword evidence="7 10" id="KW-0648">Protein biosynthesis</keyword>
<dbReference type="EMBL" id="VOIH02000012">
    <property type="protein sequence ID" value="KAF3431001.1"/>
    <property type="molecule type" value="Genomic_DNA"/>
</dbReference>
<dbReference type="Gene3D" id="2.130.10.10">
    <property type="entry name" value="YVTN repeat-like/Quinoprotein amine dehydrogenase"/>
    <property type="match status" value="1"/>
</dbReference>
<dbReference type="SUPFAM" id="SSF50978">
    <property type="entry name" value="WD40 repeat-like"/>
    <property type="match status" value="1"/>
</dbReference>
<dbReference type="InterPro" id="IPR015943">
    <property type="entry name" value="WD40/YVTN_repeat-like_dom_sf"/>
</dbReference>
<feature type="transmembrane region" description="Helical" evidence="13">
    <location>
        <begin position="200"/>
        <end position="222"/>
    </location>
</feature>
<dbReference type="InterPro" id="IPR000109">
    <property type="entry name" value="POT_fam"/>
</dbReference>
<dbReference type="PANTHER" id="PTHR11654">
    <property type="entry name" value="OLIGOPEPTIDE TRANSPORTER-RELATED"/>
    <property type="match status" value="1"/>
</dbReference>
<feature type="transmembrane region" description="Helical" evidence="13">
    <location>
        <begin position="555"/>
        <end position="571"/>
    </location>
</feature>
<feature type="transmembrane region" description="Helical" evidence="13">
    <location>
        <begin position="433"/>
        <end position="456"/>
    </location>
</feature>
<evidence type="ECO:0000256" key="12">
    <source>
        <dbReference type="RuleBase" id="RU003755"/>
    </source>
</evidence>
<dbReference type="SMART" id="SM00320">
    <property type="entry name" value="WD40"/>
    <property type="match status" value="6"/>
</dbReference>
<accession>A0A8K0DID7</accession>
<feature type="repeat" description="WD" evidence="11">
    <location>
        <begin position="1332"/>
        <end position="1373"/>
    </location>
</feature>
<evidence type="ECO:0000256" key="13">
    <source>
        <dbReference type="SAM" id="Phobius"/>
    </source>
</evidence>
<comment type="caution">
    <text evidence="14">The sequence shown here is derived from an EMBL/GenBank/DDBJ whole genome shotgun (WGS) entry which is preliminary data.</text>
</comment>
<reference evidence="14" key="1">
    <citation type="submission" date="2020-03" db="EMBL/GenBank/DDBJ databases">
        <title>A high-quality chromosome-level genome assembly of a woody plant with both climbing and erect habits, Rhamnella rubrinervis.</title>
        <authorList>
            <person name="Lu Z."/>
            <person name="Yang Y."/>
            <person name="Zhu X."/>
            <person name="Sun Y."/>
        </authorList>
    </citation>
    <scope>NUCLEOTIDE SEQUENCE</scope>
    <source>
        <strain evidence="14">BYM</strain>
        <tissue evidence="14">Leaf</tissue>
    </source>
</reference>
<evidence type="ECO:0000256" key="9">
    <source>
        <dbReference type="ARBA" id="ARBA00023136"/>
    </source>
</evidence>
<evidence type="ECO:0000256" key="1">
    <source>
        <dbReference type="ARBA" id="ARBA00004141"/>
    </source>
</evidence>
<evidence type="ECO:0000256" key="11">
    <source>
        <dbReference type="PROSITE-ProRule" id="PRU00221"/>
    </source>
</evidence>
<proteinExistence type="inferred from homology"/>
<dbReference type="GO" id="GO:0022857">
    <property type="term" value="F:transmembrane transporter activity"/>
    <property type="evidence" value="ECO:0007669"/>
    <property type="project" value="InterPro"/>
</dbReference>
<keyword evidence="3 10" id="KW-0396">Initiation factor</keyword>
<dbReference type="CDD" id="cd00200">
    <property type="entry name" value="WD40"/>
    <property type="match status" value="1"/>
</dbReference>
<evidence type="ECO:0000256" key="8">
    <source>
        <dbReference type="ARBA" id="ARBA00022989"/>
    </source>
</evidence>
<dbReference type="InterPro" id="IPR019775">
    <property type="entry name" value="WD40_repeat_CS"/>
</dbReference>
<dbReference type="PROSITE" id="PS00678">
    <property type="entry name" value="WD_REPEATS_1"/>
    <property type="match status" value="1"/>
</dbReference>
<sequence>MGTQEEDRLLLEDGFLQNEGSGLYTGDGSVDINGKPVLKRNTGNWKACPFILGNECCERLAYYGIATNLVTYLTKKLHEGNVSAARNVTTWQGTCYLTPLIGAILADAYWGRYWTIAAFSTIYFIGMCTLTLSASVPALKPSECMGSVCPPATPAQYAVFFFGLYLIALGTGGIKPCVSSFGADQFDDTDPRERQKKGSFFNWFYFSINIGALISSSLLVWVQDNAGWGLGFGIPAIAMGFAIASFFAGTPLYRFQKPGGSPITRMCQVLVASFRKWNLEVPNDSSILYESHDKGSAIEGSRKLEHTDELECLDKAAVVSDVESSSGDFSNPWRLCTVTQVEELKILIRMFPIWATGIVFSAVYAQMSTMFVEQGTMMDTSIGSFTIPPASLSSFDVISVIFWVPVYDRVIVPIARKFTGKERGFSELQRMGIGLFISVLCMSAAAVVEIVRLQIARELGLVDKAVAVPLNIFWQVPQYFLLGAAEIFMFIGQLEFFYDQSPDAMRSLCSALSLLTTALGNYLSSLILTVVTYLTTKGGKAGWIPDNLNEGHLDYFFWLLAALSFLNMLIYSKEGDELYAGDGSVDFNGKPVLKNITGKWKACSFILGTFFCERLAFYGVSSNLVNYLIEKLHEGNVSAARNVTTWQGTCYLTPLIGAILADTYWGRYWTIGGFTIIYIIGLCTLTLSASIPALKPAECTSSVCPSATSAQYAVFFVGLYMIALGTGGIKPCIWPFGADQFDDTDPSERVKKGSYFNWFYFSQNIGAIIATSLLVWIQDNVGWGLGFGISTLLMGLAIASLVSGTPLYRLQKAGGSPLTRIYQVLVASFSKRNLDLPEDSNLLYETHDDRSSCSSIEGSRKLEHSDELRCLDKAALVSDAEIGTGDFCNNPWKACTVTQVEEVKILIRMFPIWATGIVFSAVYAQMSTLFVEQGKMMETTVGSFTIPAASLSFFNYVSVIIWVPIYDRVIVPIASKYTGNERGFSQLQRMGIGLFVSVICMSVAALLEIQRIQLAKALDLVHVDVAIPLSILWQIPQYVLLGSAEVFTFVGQHEFYYEQAPDGMRSLCSALSLLTNSMGNYMSSLILTIVSYITSGGGKAAGWVPDNLNEGHLDWFFWLLAALSFLNLLVYMAFATRVRNSLVKFKTGPGPKGSMRPILMKGHERPLTFLKYNRDGDLLFSCAKDHNPTVWFADNGERLGTYRGHNEDSMRLITGSADQTAKLWNVQSGQQLFSFNFDSPARAVDFAVGDKLVVITTDPFMELPSAIHVKRIARDPADQTGESVLVLKGPQGRINRAVWGPLNKTIISAGEDAVIRIWDSETGKLLKESEKEIGHKKAITSLAKSADGSHFLTGSADKSAKLWDTRSLTLIKTYVTERPVNAVAMSPLLDHVVLGGGQEASSVTMTDHRAGKFEAKFYDKILQEEIGGVKGHFGPINALAFNPDGKSFSSGGEDGYVRIHHFDPDYFNIKI</sequence>
<evidence type="ECO:0000256" key="6">
    <source>
        <dbReference type="ARBA" id="ARBA00022737"/>
    </source>
</evidence>
<gene>
    <name evidence="14" type="ORF">FNV43_RR25731</name>
</gene>
<dbReference type="InterPro" id="IPR018456">
    <property type="entry name" value="PTR2_symporter_CS"/>
</dbReference>